<evidence type="ECO:0000256" key="1">
    <source>
        <dbReference type="ARBA" id="ARBA00004141"/>
    </source>
</evidence>
<keyword evidence="3 5" id="KW-1133">Transmembrane helix</keyword>
<organism evidence="6 7">
    <name type="scientific">Luteolibacter algae</name>
    <dbReference type="NCBI Taxonomy" id="454151"/>
    <lineage>
        <taxon>Bacteria</taxon>
        <taxon>Pseudomonadati</taxon>
        <taxon>Verrucomicrobiota</taxon>
        <taxon>Verrucomicrobiia</taxon>
        <taxon>Verrucomicrobiales</taxon>
        <taxon>Verrucomicrobiaceae</taxon>
        <taxon>Luteolibacter</taxon>
    </lineage>
</organism>
<name>A0ABW5D689_9BACT</name>
<feature type="transmembrane region" description="Helical" evidence="5">
    <location>
        <begin position="184"/>
        <end position="207"/>
    </location>
</feature>
<keyword evidence="4 5" id="KW-0472">Membrane</keyword>
<evidence type="ECO:0000313" key="7">
    <source>
        <dbReference type="Proteomes" id="UP001597375"/>
    </source>
</evidence>
<dbReference type="RefSeq" id="WP_386819279.1">
    <property type="nucleotide sequence ID" value="NZ_JBHUIT010000005.1"/>
</dbReference>
<feature type="transmembrane region" description="Helical" evidence="5">
    <location>
        <begin position="219"/>
        <end position="237"/>
    </location>
</feature>
<evidence type="ECO:0000313" key="6">
    <source>
        <dbReference type="EMBL" id="MFD2256226.1"/>
    </source>
</evidence>
<evidence type="ECO:0000256" key="3">
    <source>
        <dbReference type="ARBA" id="ARBA00022989"/>
    </source>
</evidence>
<keyword evidence="2 5" id="KW-0812">Transmembrane</keyword>
<dbReference type="InterPro" id="IPR002523">
    <property type="entry name" value="MgTranspt_CorA/ZnTranspt_ZntB"/>
</dbReference>
<evidence type="ECO:0000256" key="2">
    <source>
        <dbReference type="ARBA" id="ARBA00022692"/>
    </source>
</evidence>
<comment type="caution">
    <text evidence="6">The sequence shown here is derived from an EMBL/GenBank/DDBJ whole genome shotgun (WGS) entry which is preliminary data.</text>
</comment>
<accession>A0ABW5D689</accession>
<gene>
    <name evidence="6" type="ORF">ACFSSA_06045</name>
</gene>
<dbReference type="InterPro" id="IPR045863">
    <property type="entry name" value="CorA_TM1_TM2"/>
</dbReference>
<protein>
    <submittedName>
        <fullName evidence="6">CorA family divalent cation transporter</fullName>
    </submittedName>
</protein>
<evidence type="ECO:0000256" key="4">
    <source>
        <dbReference type="ARBA" id="ARBA00023136"/>
    </source>
</evidence>
<dbReference type="EMBL" id="JBHUIT010000005">
    <property type="protein sequence ID" value="MFD2256226.1"/>
    <property type="molecule type" value="Genomic_DNA"/>
</dbReference>
<dbReference type="Pfam" id="PF01544">
    <property type="entry name" value="CorA"/>
    <property type="match status" value="1"/>
</dbReference>
<reference evidence="7" key="1">
    <citation type="journal article" date="2019" name="Int. J. Syst. Evol. Microbiol.">
        <title>The Global Catalogue of Microorganisms (GCM) 10K type strain sequencing project: providing services to taxonomists for standard genome sequencing and annotation.</title>
        <authorList>
            <consortium name="The Broad Institute Genomics Platform"/>
            <consortium name="The Broad Institute Genome Sequencing Center for Infectious Disease"/>
            <person name="Wu L."/>
            <person name="Ma J."/>
        </authorList>
    </citation>
    <scope>NUCLEOTIDE SEQUENCE [LARGE SCALE GENOMIC DNA]</scope>
    <source>
        <strain evidence="7">CGMCC 4.7106</strain>
    </source>
</reference>
<keyword evidence="7" id="KW-1185">Reference proteome</keyword>
<proteinExistence type="predicted"/>
<dbReference type="Proteomes" id="UP001597375">
    <property type="component" value="Unassembled WGS sequence"/>
</dbReference>
<dbReference type="Gene3D" id="1.20.58.340">
    <property type="entry name" value="Magnesium transport protein CorA, transmembrane region"/>
    <property type="match status" value="1"/>
</dbReference>
<sequence>MLNEKVKLPDHYEIEAELREQLSGRPGHQRCVVGHDELLLILHEVPKAGVPEREAIFFWRRGDGRWLQPGGPGLDELCLLLERYAKAIDANEEILEVTESTEQVFEILRHAGPLARSTRNIVQALEQALAQEPDDKEVRASRDRARELERAAELLQSDARETLMFWQAEAAEAHTKSSERLGNILFKLNLVTGFFLPLVALGGLFGMNVDLPEFVQDKFWWIFFGGLIVGGLLLRYVSKGNK</sequence>
<dbReference type="SUPFAM" id="SSF144083">
    <property type="entry name" value="Magnesium transport protein CorA, transmembrane region"/>
    <property type="match status" value="1"/>
</dbReference>
<comment type="subcellular location">
    <subcellularLocation>
        <location evidence="1">Membrane</location>
        <topology evidence="1">Multi-pass membrane protein</topology>
    </subcellularLocation>
</comment>
<evidence type="ECO:0000256" key="5">
    <source>
        <dbReference type="SAM" id="Phobius"/>
    </source>
</evidence>